<dbReference type="GO" id="GO:0000156">
    <property type="term" value="F:phosphorelay response regulator activity"/>
    <property type="evidence" value="ECO:0007669"/>
    <property type="project" value="TreeGrafter"/>
</dbReference>
<dbReference type="InterPro" id="IPR001789">
    <property type="entry name" value="Sig_transdc_resp-reg_receiver"/>
</dbReference>
<feature type="domain" description="Response regulatory" evidence="8">
    <location>
        <begin position="2"/>
        <end position="116"/>
    </location>
</feature>
<evidence type="ECO:0000259" key="9">
    <source>
        <dbReference type="PROSITE" id="PS51755"/>
    </source>
</evidence>
<dbReference type="Gene3D" id="6.10.250.690">
    <property type="match status" value="1"/>
</dbReference>
<keyword evidence="1 6" id="KW-0597">Phosphoprotein</keyword>
<accession>A0A0U2MW93</accession>
<dbReference type="KEGG" id="erx:ATZ35_06340"/>
<dbReference type="FunFam" id="3.40.50.2300:FF:000002">
    <property type="entry name" value="DNA-binding response regulator PhoP"/>
    <property type="match status" value="1"/>
</dbReference>
<dbReference type="CDD" id="cd00383">
    <property type="entry name" value="trans_reg_C"/>
    <property type="match status" value="1"/>
</dbReference>
<reference evidence="11" key="1">
    <citation type="submission" date="2015-12" db="EMBL/GenBank/DDBJ databases">
        <authorList>
            <person name="Lauer A."/>
            <person name="Humrighouse B."/>
            <person name="Loparev V."/>
            <person name="Shewmaker P.L."/>
            <person name="Whitney A.M."/>
            <person name="McLaughlin R.W."/>
        </authorList>
    </citation>
    <scope>NUCLEOTIDE SEQUENCE [LARGE SCALE GENOMIC DNA]</scope>
    <source>
        <strain evidence="11">LMG 26678</strain>
    </source>
</reference>
<evidence type="ECO:0000313" key="11">
    <source>
        <dbReference type="Proteomes" id="UP000067523"/>
    </source>
</evidence>
<keyword evidence="5" id="KW-0804">Transcription</keyword>
<evidence type="ECO:0000256" key="6">
    <source>
        <dbReference type="PROSITE-ProRule" id="PRU00169"/>
    </source>
</evidence>
<dbReference type="InterPro" id="IPR039420">
    <property type="entry name" value="WalR-like"/>
</dbReference>
<evidence type="ECO:0000256" key="3">
    <source>
        <dbReference type="ARBA" id="ARBA00023015"/>
    </source>
</evidence>
<dbReference type="Pfam" id="PF00486">
    <property type="entry name" value="Trans_reg_C"/>
    <property type="match status" value="1"/>
</dbReference>
<evidence type="ECO:0000256" key="5">
    <source>
        <dbReference type="ARBA" id="ARBA00023163"/>
    </source>
</evidence>
<sequence length="234" mass="26659">MRLLVVEDDVLLGDGLCMGLRKKGYAVDKATDGFQALDMIEVTEYDLIILDLSLPNMSGFEVLEKVRKNDLAVRILILSAKSFVEDKIKGLDMGANDYLTKPFDFFELDARIRNLLRQKISIEETVIYYGQISLDSSKRVVKVGETPVKLTRKEFGILEYLIKHPEEVFSAEKLMEHVWDGDVDLFSNTFKYHMYSLRKKVADFDQNAAGMIQTIRGVGYCLSAKYVQEGTCDE</sequence>
<dbReference type="InterPro" id="IPR001867">
    <property type="entry name" value="OmpR/PhoB-type_DNA-bd"/>
</dbReference>
<dbReference type="InterPro" id="IPR036388">
    <property type="entry name" value="WH-like_DNA-bd_sf"/>
</dbReference>
<evidence type="ECO:0000256" key="7">
    <source>
        <dbReference type="PROSITE-ProRule" id="PRU01091"/>
    </source>
</evidence>
<dbReference type="SUPFAM" id="SSF52172">
    <property type="entry name" value="CheY-like"/>
    <property type="match status" value="1"/>
</dbReference>
<dbReference type="SMART" id="SM00448">
    <property type="entry name" value="REC"/>
    <property type="match status" value="1"/>
</dbReference>
<dbReference type="CDD" id="cd17624">
    <property type="entry name" value="REC_OmpR_PmrA-like"/>
    <property type="match status" value="1"/>
</dbReference>
<feature type="modified residue" description="4-aspartylphosphate" evidence="6">
    <location>
        <position position="51"/>
    </location>
</feature>
<evidence type="ECO:0000256" key="1">
    <source>
        <dbReference type="ARBA" id="ARBA00022553"/>
    </source>
</evidence>
<feature type="DNA-binding region" description="OmpR/PhoB-type" evidence="7">
    <location>
        <begin position="124"/>
        <end position="224"/>
    </location>
</feature>
<dbReference type="Gene3D" id="1.10.10.10">
    <property type="entry name" value="Winged helix-like DNA-binding domain superfamily/Winged helix DNA-binding domain"/>
    <property type="match status" value="1"/>
</dbReference>
<dbReference type="GO" id="GO:0032993">
    <property type="term" value="C:protein-DNA complex"/>
    <property type="evidence" value="ECO:0007669"/>
    <property type="project" value="TreeGrafter"/>
</dbReference>
<evidence type="ECO:0000259" key="8">
    <source>
        <dbReference type="PROSITE" id="PS50110"/>
    </source>
</evidence>
<dbReference type="PANTHER" id="PTHR48111:SF36">
    <property type="entry name" value="TRANSCRIPTIONAL REGULATORY PROTEIN CUTR"/>
    <property type="match status" value="1"/>
</dbReference>
<dbReference type="PROSITE" id="PS51755">
    <property type="entry name" value="OMPR_PHOB"/>
    <property type="match status" value="1"/>
</dbReference>
<keyword evidence="3" id="KW-0805">Transcription regulation</keyword>
<proteinExistence type="predicted"/>
<dbReference type="InterPro" id="IPR011006">
    <property type="entry name" value="CheY-like_superfamily"/>
</dbReference>
<dbReference type="Proteomes" id="UP000067523">
    <property type="component" value="Chromosome"/>
</dbReference>
<evidence type="ECO:0000313" key="10">
    <source>
        <dbReference type="EMBL" id="ALS36787.1"/>
    </source>
</evidence>
<keyword evidence="4 7" id="KW-0238">DNA-binding</keyword>
<dbReference type="GO" id="GO:0005829">
    <property type="term" value="C:cytosol"/>
    <property type="evidence" value="ECO:0007669"/>
    <property type="project" value="TreeGrafter"/>
</dbReference>
<dbReference type="GO" id="GO:0006355">
    <property type="term" value="P:regulation of DNA-templated transcription"/>
    <property type="evidence" value="ECO:0007669"/>
    <property type="project" value="InterPro"/>
</dbReference>
<dbReference type="Gene3D" id="3.40.50.2300">
    <property type="match status" value="1"/>
</dbReference>
<gene>
    <name evidence="10" type="ORF">ATZ35_06340</name>
</gene>
<dbReference type="PROSITE" id="PS50110">
    <property type="entry name" value="RESPONSE_REGULATORY"/>
    <property type="match status" value="1"/>
</dbReference>
<keyword evidence="11" id="KW-1185">Reference proteome</keyword>
<keyword evidence="2" id="KW-0902">Two-component regulatory system</keyword>
<dbReference type="EMBL" id="CP013655">
    <property type="protein sequence ID" value="ALS36787.1"/>
    <property type="molecule type" value="Genomic_DNA"/>
</dbReference>
<dbReference type="SMART" id="SM00862">
    <property type="entry name" value="Trans_reg_C"/>
    <property type="match status" value="1"/>
</dbReference>
<dbReference type="RefSeq" id="WP_208930007.1">
    <property type="nucleotide sequence ID" value="NZ_CP013655.1"/>
</dbReference>
<name>A0A0U2MW93_9ENTE</name>
<dbReference type="STRING" id="118060.ATZ35_06340"/>
<protein>
    <submittedName>
        <fullName evidence="10">Two-component system response regulator</fullName>
    </submittedName>
</protein>
<evidence type="ECO:0000256" key="2">
    <source>
        <dbReference type="ARBA" id="ARBA00023012"/>
    </source>
</evidence>
<dbReference type="Pfam" id="PF00072">
    <property type="entry name" value="Response_reg"/>
    <property type="match status" value="1"/>
</dbReference>
<feature type="domain" description="OmpR/PhoB-type" evidence="9">
    <location>
        <begin position="124"/>
        <end position="224"/>
    </location>
</feature>
<organism evidence="10 11">
    <name type="scientific">Enterococcus rotai</name>
    <dbReference type="NCBI Taxonomy" id="118060"/>
    <lineage>
        <taxon>Bacteria</taxon>
        <taxon>Bacillati</taxon>
        <taxon>Bacillota</taxon>
        <taxon>Bacilli</taxon>
        <taxon>Lactobacillales</taxon>
        <taxon>Enterococcaceae</taxon>
        <taxon>Enterococcus</taxon>
    </lineage>
</organism>
<dbReference type="GO" id="GO:0000976">
    <property type="term" value="F:transcription cis-regulatory region binding"/>
    <property type="evidence" value="ECO:0007669"/>
    <property type="project" value="TreeGrafter"/>
</dbReference>
<evidence type="ECO:0000256" key="4">
    <source>
        <dbReference type="ARBA" id="ARBA00023125"/>
    </source>
</evidence>
<dbReference type="PANTHER" id="PTHR48111">
    <property type="entry name" value="REGULATOR OF RPOS"/>
    <property type="match status" value="1"/>
</dbReference>
<dbReference type="AlphaFoldDB" id="A0A0U2MW93"/>